<name>A0A1Q2CQT8_9ACTN</name>
<protein>
    <recommendedName>
        <fullName evidence="3">Nucleotidyltransferase</fullName>
    </recommendedName>
</protein>
<dbReference type="EMBL" id="CP019606">
    <property type="protein sequence ID" value="AQP48471.1"/>
    <property type="molecule type" value="Genomic_DNA"/>
</dbReference>
<dbReference type="STRING" id="1332264.BW730_14105"/>
<dbReference type="Proteomes" id="UP000188145">
    <property type="component" value="Chromosome"/>
</dbReference>
<evidence type="ECO:0000313" key="2">
    <source>
        <dbReference type="Proteomes" id="UP000188145"/>
    </source>
</evidence>
<keyword evidence="2" id="KW-1185">Reference proteome</keyword>
<dbReference type="RefSeq" id="WP_077686807.1">
    <property type="nucleotide sequence ID" value="NZ_CP019606.1"/>
</dbReference>
<proteinExistence type="predicted"/>
<dbReference type="OrthoDB" id="3515986at2"/>
<accession>A0A1Q2CQT8</accession>
<dbReference type="KEGG" id="tes:BW730_14105"/>
<sequence length="280" mass="30230">MKMTGGDSESLFIRAREALLDALEALEKQRDALIVIGAQAVYLRTGDLDVALAPATKDSDFSLDPRALQDDPLIEQAMLSAGFLPDEQPGAWLTADGIPVDLMVPERLAGNARRSVRIPPHGDRSARRARGIEATLVDYDIQEICALDAQDGRRISAKVAGPAALLVAKIHKITERLARPTRLNDKDAHDAYRLLRSIETQELVDRFIRLMGDEISRETTVEALRSLEVNFASGADAIGSFMAGRAESGVGDPQQVALSTAILAEDLLQALVADGILNAD</sequence>
<dbReference type="AlphaFoldDB" id="A0A1Q2CQT8"/>
<evidence type="ECO:0000313" key="1">
    <source>
        <dbReference type="EMBL" id="AQP48471.1"/>
    </source>
</evidence>
<reference evidence="2" key="1">
    <citation type="submission" date="2017-02" db="EMBL/GenBank/DDBJ databases">
        <title>Tessaracoccus aquaemaris sp. nov., isolated from the intestine of a Korean rockfish, Sebastes schlegelii, in a marine aquaculture pond.</title>
        <authorList>
            <person name="Tak E.J."/>
            <person name="Bae J.-W."/>
        </authorList>
    </citation>
    <scope>NUCLEOTIDE SEQUENCE [LARGE SCALE GENOMIC DNA]</scope>
    <source>
        <strain evidence="2">NSG39</strain>
    </source>
</reference>
<evidence type="ECO:0008006" key="3">
    <source>
        <dbReference type="Google" id="ProtNLM"/>
    </source>
</evidence>
<organism evidence="1 2">
    <name type="scientific">Tessaracoccus aquimaris</name>
    <dbReference type="NCBI Taxonomy" id="1332264"/>
    <lineage>
        <taxon>Bacteria</taxon>
        <taxon>Bacillati</taxon>
        <taxon>Actinomycetota</taxon>
        <taxon>Actinomycetes</taxon>
        <taxon>Propionibacteriales</taxon>
        <taxon>Propionibacteriaceae</taxon>
        <taxon>Tessaracoccus</taxon>
    </lineage>
</organism>
<gene>
    <name evidence="1" type="ORF">BW730_14105</name>
</gene>